<accession>A0ABN9Y1T8</accession>
<protein>
    <recommendedName>
        <fullName evidence="3">RNA-directed RNA polymerase</fullName>
    </recommendedName>
</protein>
<keyword evidence="2" id="KW-1185">Reference proteome</keyword>
<comment type="caution">
    <text evidence="1">The sequence shown here is derived from an EMBL/GenBank/DDBJ whole genome shotgun (WGS) entry which is preliminary data.</text>
</comment>
<reference evidence="1" key="1">
    <citation type="submission" date="2023-10" db="EMBL/GenBank/DDBJ databases">
        <authorList>
            <person name="Chen Y."/>
            <person name="Shah S."/>
            <person name="Dougan E. K."/>
            <person name="Thang M."/>
            <person name="Chan C."/>
        </authorList>
    </citation>
    <scope>NUCLEOTIDE SEQUENCE [LARGE SCALE GENOMIC DNA]</scope>
</reference>
<gene>
    <name evidence="1" type="ORF">PCOR1329_LOCUS80740</name>
</gene>
<proteinExistence type="predicted"/>
<evidence type="ECO:0000313" key="2">
    <source>
        <dbReference type="Proteomes" id="UP001189429"/>
    </source>
</evidence>
<sequence length="537" mass="58189">MARLARAKRCRRGHWAEAYLSCATRCWWDLQGVPPPQGQACKSVAAAAWPDADARSEHGAAGQPVEIVAGTLVTVADPIADVYAPHHPEQLEVPGSIAEVPDGYDRGHGGSDVGNDFEGFPGGHAVNNIDDTLVRALRGRPQVRRDAAGEFGATLRAGEFGTTLRVLRLIQRKAASLGLELNLGKCEVIPTAGRNTECNLAEFPAIVQRKVDGCFKLLGAPVGGQEHCAEHVEVKRVQKLTALLDEVPFLEGAQVAHKLLSRCFGAARLMPNMRTTRPDWITRGLERSQQARRSTFQICTGTGLNESQWQQIDAAFSWDGDCDARTMVAAANLYNVGARQEHHITSEDFAADGSFPSQRARSMKVDERLSDQLIAASPNAHKARLRAASAPHASAWLQAQPCSALGQRMSHFEFLAAVHNALRDQVHSFAHAAGLQAEKEESGLLPDDPRRRPGDINFPTWPLGPPLALDCAGEKLADRDTGVRCEQLGIRLAPKVVESFGGWGEMAQDALWALIHARAARSGETAKRQEEASAQID</sequence>
<dbReference type="EMBL" id="CAUYUJ010021470">
    <property type="protein sequence ID" value="CAK0904822.1"/>
    <property type="molecule type" value="Genomic_DNA"/>
</dbReference>
<evidence type="ECO:0000313" key="1">
    <source>
        <dbReference type="EMBL" id="CAK0904822.1"/>
    </source>
</evidence>
<name>A0ABN9Y1T8_9DINO</name>
<evidence type="ECO:0008006" key="3">
    <source>
        <dbReference type="Google" id="ProtNLM"/>
    </source>
</evidence>
<dbReference type="Proteomes" id="UP001189429">
    <property type="component" value="Unassembled WGS sequence"/>
</dbReference>
<organism evidence="1 2">
    <name type="scientific">Prorocentrum cordatum</name>
    <dbReference type="NCBI Taxonomy" id="2364126"/>
    <lineage>
        <taxon>Eukaryota</taxon>
        <taxon>Sar</taxon>
        <taxon>Alveolata</taxon>
        <taxon>Dinophyceae</taxon>
        <taxon>Prorocentrales</taxon>
        <taxon>Prorocentraceae</taxon>
        <taxon>Prorocentrum</taxon>
    </lineage>
</organism>